<dbReference type="PANTHER" id="PTHR47811">
    <property type="entry name" value="TRNA PSEUDOURIDINE SYNTHASE D"/>
    <property type="match status" value="1"/>
</dbReference>
<dbReference type="GO" id="GO:0005829">
    <property type="term" value="C:cytosol"/>
    <property type="evidence" value="ECO:0007669"/>
    <property type="project" value="TreeGrafter"/>
</dbReference>
<comment type="catalytic activity">
    <reaction evidence="4">
        <text>uridine(13) in tRNA = pseudouridine(13) in tRNA</text>
        <dbReference type="Rhea" id="RHEA:42540"/>
        <dbReference type="Rhea" id="RHEA-COMP:10105"/>
        <dbReference type="Rhea" id="RHEA-COMP:10106"/>
        <dbReference type="ChEBI" id="CHEBI:65314"/>
        <dbReference type="ChEBI" id="CHEBI:65315"/>
        <dbReference type="EC" id="5.4.99.27"/>
    </reaction>
</comment>
<organism evidence="5 6">
    <name type="scientific">Aequoribacter fuscus</name>
    <dbReference type="NCBI Taxonomy" id="2518989"/>
    <lineage>
        <taxon>Bacteria</taxon>
        <taxon>Pseudomonadati</taxon>
        <taxon>Pseudomonadota</taxon>
        <taxon>Gammaproteobacteria</taxon>
        <taxon>Cellvibrionales</taxon>
        <taxon>Halieaceae</taxon>
        <taxon>Aequoribacter</taxon>
    </lineage>
</organism>
<keyword evidence="3 4" id="KW-0413">Isomerase</keyword>
<dbReference type="GO" id="GO:0031119">
    <property type="term" value="P:tRNA pseudouridine synthesis"/>
    <property type="evidence" value="ECO:0007669"/>
    <property type="project" value="UniProtKB-UniRule"/>
</dbReference>
<dbReference type="InterPro" id="IPR020103">
    <property type="entry name" value="PsdUridine_synth_cat_dom_sf"/>
</dbReference>
<dbReference type="eggNOG" id="COG0585">
    <property type="taxonomic scope" value="Bacteria"/>
</dbReference>
<dbReference type="InterPro" id="IPR011760">
    <property type="entry name" value="PsdUridine_synth_TruD_insert"/>
</dbReference>
<dbReference type="OrthoDB" id="1550679at2"/>
<dbReference type="PROSITE" id="PS50984">
    <property type="entry name" value="TRUD"/>
    <property type="match status" value="1"/>
</dbReference>
<keyword evidence="6" id="KW-1185">Reference proteome</keyword>
<comment type="similarity">
    <text evidence="1 4">Belongs to the pseudouridine synthase TruD family.</text>
</comment>
<comment type="function">
    <text evidence="4">Responsible for synthesis of pseudouridine from uracil-13 in transfer RNAs.</text>
</comment>
<protein>
    <recommendedName>
        <fullName evidence="4">tRNA pseudouridine synthase D</fullName>
        <ecNumber evidence="4">5.4.99.27</ecNumber>
    </recommendedName>
    <alternativeName>
        <fullName evidence="4">tRNA pseudouridine(13) synthase</fullName>
    </alternativeName>
    <alternativeName>
        <fullName evidence="4">tRNA pseudouridylate synthase D</fullName>
    </alternativeName>
    <alternativeName>
        <fullName evidence="4">tRNA-uridine isomerase D</fullName>
    </alternativeName>
</protein>
<evidence type="ECO:0000313" key="6">
    <source>
        <dbReference type="Proteomes" id="UP000005615"/>
    </source>
</evidence>
<dbReference type="InterPro" id="IPR043165">
    <property type="entry name" value="TruD_insert_sf"/>
</dbReference>
<gene>
    <name evidence="4" type="primary">truD</name>
    <name evidence="5" type="ORF">IMCC3088_2228</name>
</gene>
<dbReference type="Gene3D" id="3.30.2340.10">
    <property type="entry name" value="TruD, insertion domain"/>
    <property type="match status" value="1"/>
</dbReference>
<dbReference type="RefSeq" id="WP_009576407.1">
    <property type="nucleotide sequence ID" value="NZ_AEIG01000065.1"/>
</dbReference>
<dbReference type="HAMAP" id="MF_01082">
    <property type="entry name" value="TruD"/>
    <property type="match status" value="1"/>
</dbReference>
<name>F3L3N6_9GAMM</name>
<evidence type="ECO:0000256" key="3">
    <source>
        <dbReference type="ARBA" id="ARBA00023235"/>
    </source>
</evidence>
<dbReference type="InterPro" id="IPR001656">
    <property type="entry name" value="PsdUridine_synth_TruD"/>
</dbReference>
<dbReference type="Pfam" id="PF01142">
    <property type="entry name" value="TruD"/>
    <property type="match status" value="2"/>
</dbReference>
<proteinExistence type="inferred from homology"/>
<evidence type="ECO:0000256" key="4">
    <source>
        <dbReference type="HAMAP-Rule" id="MF_01082"/>
    </source>
</evidence>
<dbReference type="Proteomes" id="UP000005615">
    <property type="component" value="Unassembled WGS sequence"/>
</dbReference>
<dbReference type="GO" id="GO:0003723">
    <property type="term" value="F:RNA binding"/>
    <property type="evidence" value="ECO:0007669"/>
    <property type="project" value="InterPro"/>
</dbReference>
<dbReference type="PANTHER" id="PTHR47811:SF1">
    <property type="entry name" value="TRNA PSEUDOURIDINE SYNTHASE D"/>
    <property type="match status" value="1"/>
</dbReference>
<reference evidence="5 6" key="1">
    <citation type="journal article" date="2011" name="J. Bacteriol.">
        <title>Genome sequence of strain IMCC3088, a proteorhodopsin-containing marine bacterium belonging to the OM60/NOR5 clade.</title>
        <authorList>
            <person name="Jang Y."/>
            <person name="Oh H.M."/>
            <person name="Kang I."/>
            <person name="Lee K."/>
            <person name="Yang S.J."/>
            <person name="Cho J.C."/>
        </authorList>
    </citation>
    <scope>NUCLEOTIDE SEQUENCE [LARGE SCALE GENOMIC DNA]</scope>
    <source>
        <strain evidence="5 6">IMCC3088</strain>
    </source>
</reference>
<dbReference type="GO" id="GO:0160150">
    <property type="term" value="F:tRNA pseudouridine(13) synthase activity"/>
    <property type="evidence" value="ECO:0007669"/>
    <property type="project" value="UniProtKB-EC"/>
</dbReference>
<dbReference type="PROSITE" id="PS01268">
    <property type="entry name" value="UPF0024"/>
    <property type="match status" value="1"/>
</dbReference>
<dbReference type="Gene3D" id="3.30.2350.20">
    <property type="entry name" value="TruD, catalytic domain"/>
    <property type="match status" value="1"/>
</dbReference>
<sequence length="330" mass="36751">MTHTSAVNELPHAHGAPLFHAQIRTQPEDFQVTEALGWEPSGDGEHDFLWIQKIGANTEWVAQRLAEFANVPLSDVGFSGMKDRHAVTQQWFSVPRWHKPNWAEFVAEGVQVLRVERHLRKLRRGAHDANHFRIVLRFSEPIDTNAVTQRLNAIDTLGVPNYYGEQRFGREGGNLGLAEAWARGKRLSRNKRSLAISSMRSHLFNQALGERVEAGTWNQLIEGDKANLQGSKSVFEISEIDAELIDRCAHMDIHPALPLAGEGSGIEPAHWQKALDKARVAPDSRSLRLKVTDLESSFAEGTLTLSFSLGTGAFATSVLRELCAWSQPSV</sequence>
<dbReference type="EC" id="5.4.99.27" evidence="4"/>
<evidence type="ECO:0000256" key="2">
    <source>
        <dbReference type="ARBA" id="ARBA00022694"/>
    </source>
</evidence>
<dbReference type="InterPro" id="IPR020119">
    <property type="entry name" value="PsdUridine_synth_TruD_CS"/>
</dbReference>
<dbReference type="AlphaFoldDB" id="F3L3N6"/>
<dbReference type="EMBL" id="AEIG01000065">
    <property type="protein sequence ID" value="EGG29066.1"/>
    <property type="molecule type" value="Genomic_DNA"/>
</dbReference>
<keyword evidence="2 4" id="KW-0819">tRNA processing</keyword>
<accession>F3L3N6</accession>
<evidence type="ECO:0000313" key="5">
    <source>
        <dbReference type="EMBL" id="EGG29066.1"/>
    </source>
</evidence>
<comment type="caution">
    <text evidence="5">The sequence shown here is derived from an EMBL/GenBank/DDBJ whole genome shotgun (WGS) entry which is preliminary data.</text>
</comment>
<dbReference type="InterPro" id="IPR050170">
    <property type="entry name" value="TruD_pseudoU_synthase"/>
</dbReference>
<evidence type="ECO:0000256" key="1">
    <source>
        <dbReference type="ARBA" id="ARBA00007953"/>
    </source>
</evidence>
<dbReference type="InterPro" id="IPR042214">
    <property type="entry name" value="TruD_catalytic"/>
</dbReference>
<dbReference type="SUPFAM" id="SSF55120">
    <property type="entry name" value="Pseudouridine synthase"/>
    <property type="match status" value="1"/>
</dbReference>
<feature type="active site" description="Nucleophile" evidence="4">
    <location>
        <position position="83"/>
    </location>
</feature>
<dbReference type="STRING" id="2518989.IMCC3088_2228"/>